<comment type="caution">
    <text evidence="1">The sequence shown here is derived from an EMBL/GenBank/DDBJ whole genome shotgun (WGS) entry which is preliminary data.</text>
</comment>
<dbReference type="RefSeq" id="WP_277868039.1">
    <property type="nucleotide sequence ID" value="NZ_JAKKUT010000008.1"/>
</dbReference>
<protein>
    <submittedName>
        <fullName evidence="1">Uncharacterized protein</fullName>
    </submittedName>
</protein>
<evidence type="ECO:0000313" key="2">
    <source>
        <dbReference type="Proteomes" id="UP001154265"/>
    </source>
</evidence>
<proteinExistence type="predicted"/>
<name>A0ABT6F2V2_9SYNE</name>
<reference evidence="1" key="2">
    <citation type="submission" date="2022-01" db="EMBL/GenBank/DDBJ databases">
        <authorList>
            <person name="Zivanovic Y."/>
            <person name="Moreira D."/>
            <person name="Lopez-Garcia P."/>
        </authorList>
    </citation>
    <scope>NUCLEOTIDE SEQUENCE</scope>
    <source>
        <strain evidence="1">G9</strain>
    </source>
</reference>
<organism evidence="1 2">
    <name type="scientific">Candidatus Synechococcus calcipolaris G9</name>
    <dbReference type="NCBI Taxonomy" id="1497997"/>
    <lineage>
        <taxon>Bacteria</taxon>
        <taxon>Bacillati</taxon>
        <taxon>Cyanobacteriota</taxon>
        <taxon>Cyanophyceae</taxon>
        <taxon>Synechococcales</taxon>
        <taxon>Synechococcaceae</taxon>
        <taxon>Synechococcus</taxon>
    </lineage>
</organism>
<dbReference type="Proteomes" id="UP001154265">
    <property type="component" value="Unassembled WGS sequence"/>
</dbReference>
<sequence>MLDFSGKTIAERREMVQAHRKKSIQEALMLPLDESIYEQVEICRLAIAGGGLLTRKAFLKLVHFYGIELINEIESGLIQGDINLIRQNITAIE</sequence>
<reference evidence="1" key="1">
    <citation type="journal article" date="2022" name="Genome Biol. Evol.">
        <title>A New Gene Family Diagnostic for Intracellular Biomineralization of Amorphous Ca Carbonates by Cyanobacteria.</title>
        <authorList>
            <person name="Benzerara K."/>
            <person name="Duprat E."/>
            <person name="Bitard-Feildel T."/>
            <person name="Caumes G."/>
            <person name="Cassier-Chauvat C."/>
            <person name="Chauvat F."/>
            <person name="Dezi M."/>
            <person name="Diop S.I."/>
            <person name="Gaschignard G."/>
            <person name="Gorgen S."/>
            <person name="Gugger M."/>
            <person name="Lopez-Garcia P."/>
            <person name="Millet M."/>
            <person name="Skouri-Panet F."/>
            <person name="Moreira D."/>
            <person name="Callebaut I."/>
        </authorList>
    </citation>
    <scope>NUCLEOTIDE SEQUENCE</scope>
    <source>
        <strain evidence="1">G9</strain>
    </source>
</reference>
<evidence type="ECO:0000313" key="1">
    <source>
        <dbReference type="EMBL" id="MDG2992113.1"/>
    </source>
</evidence>
<keyword evidence="2" id="KW-1185">Reference proteome</keyword>
<accession>A0ABT6F2V2</accession>
<dbReference type="EMBL" id="JAKKUT010000008">
    <property type="protein sequence ID" value="MDG2992113.1"/>
    <property type="molecule type" value="Genomic_DNA"/>
</dbReference>
<gene>
    <name evidence="1" type="ORF">L3556_14410</name>
</gene>